<organism evidence="4 5">
    <name type="scientific">Waterburya agarophytonicola KI4</name>
    <dbReference type="NCBI Taxonomy" id="2874699"/>
    <lineage>
        <taxon>Bacteria</taxon>
        <taxon>Bacillati</taxon>
        <taxon>Cyanobacteriota</taxon>
        <taxon>Cyanophyceae</taxon>
        <taxon>Pleurocapsales</taxon>
        <taxon>Hyellaceae</taxon>
        <taxon>Waterburya</taxon>
        <taxon>Waterburya agarophytonicola</taxon>
    </lineage>
</organism>
<dbReference type="AlphaFoldDB" id="A0A964BRB9"/>
<gene>
    <name evidence="4" type="ORF">I4641_10680</name>
</gene>
<dbReference type="PANTHER" id="PTHR38764">
    <property type="entry name" value="ACYL CARRIER PROTEIN PHOSPHODIESTERASE"/>
    <property type="match status" value="1"/>
</dbReference>
<accession>A0A964BRB9</accession>
<sequence>MNWLAHLLLAESNPEVSLGNLLGDLIKGEAREALNPTLQRGLECHQAIDIFTDKHPLVKRSKQRISNEYRRFAGILIDVFYDYILANNWQHYSNVSLEEFTTSYK</sequence>
<dbReference type="Pfam" id="PF04336">
    <property type="entry name" value="ACP_PD"/>
    <property type="match status" value="1"/>
</dbReference>
<dbReference type="EMBL" id="JADWDC010000022">
    <property type="protein sequence ID" value="MCC0177441.1"/>
    <property type="molecule type" value="Genomic_DNA"/>
</dbReference>
<reference evidence="4" key="1">
    <citation type="journal article" date="2021" name="Antonie Van Leeuwenhoek">
        <title>Draft genome and description of Waterburya agarophytonicola gen. nov. sp. nov. (Pleurocapsales, Cyanobacteria): a seaweed symbiont.</title>
        <authorList>
            <person name="Bonthond G."/>
            <person name="Shalygin S."/>
            <person name="Bayer T."/>
            <person name="Weinberger F."/>
        </authorList>
    </citation>
    <scope>NUCLEOTIDE SEQUENCE</scope>
    <source>
        <strain evidence="4">KI4</strain>
    </source>
</reference>
<comment type="caution">
    <text evidence="4">The sequence shown here is derived from an EMBL/GenBank/DDBJ whole genome shotgun (WGS) entry which is preliminary data.</text>
</comment>
<evidence type="ECO:0000313" key="4">
    <source>
        <dbReference type="EMBL" id="MCC0177441.1"/>
    </source>
</evidence>
<dbReference type="PANTHER" id="PTHR38764:SF1">
    <property type="entry name" value="ACYL CARRIER PROTEIN PHOSPHODIESTERASE"/>
    <property type="match status" value="1"/>
</dbReference>
<dbReference type="Proteomes" id="UP000729733">
    <property type="component" value="Unassembled WGS sequence"/>
</dbReference>
<protein>
    <submittedName>
        <fullName evidence="4">DUF479 domain-containing protein</fullName>
    </submittedName>
</protein>
<evidence type="ECO:0000256" key="3">
    <source>
        <dbReference type="ARBA" id="ARBA00023098"/>
    </source>
</evidence>
<keyword evidence="1" id="KW-0444">Lipid biosynthesis</keyword>
<proteinExistence type="predicted"/>
<keyword evidence="2" id="KW-0378">Hydrolase</keyword>
<evidence type="ECO:0000313" key="5">
    <source>
        <dbReference type="Proteomes" id="UP000729733"/>
    </source>
</evidence>
<dbReference type="InterPro" id="IPR007431">
    <property type="entry name" value="ACP_PD"/>
</dbReference>
<name>A0A964BRB9_9CYAN</name>
<dbReference type="GO" id="GO:0006633">
    <property type="term" value="P:fatty acid biosynthetic process"/>
    <property type="evidence" value="ECO:0007669"/>
    <property type="project" value="InterPro"/>
</dbReference>
<evidence type="ECO:0000256" key="2">
    <source>
        <dbReference type="ARBA" id="ARBA00022801"/>
    </source>
</evidence>
<dbReference type="GO" id="GO:0008770">
    <property type="term" value="F:[acyl-carrier-protein] phosphodiesterase activity"/>
    <property type="evidence" value="ECO:0007669"/>
    <property type="project" value="InterPro"/>
</dbReference>
<keyword evidence="5" id="KW-1185">Reference proteome</keyword>
<dbReference type="RefSeq" id="WP_229640506.1">
    <property type="nucleotide sequence ID" value="NZ_JADWDC010000022.1"/>
</dbReference>
<keyword evidence="3" id="KW-0443">Lipid metabolism</keyword>
<evidence type="ECO:0000256" key="1">
    <source>
        <dbReference type="ARBA" id="ARBA00022516"/>
    </source>
</evidence>